<dbReference type="AlphaFoldDB" id="A0A2N5PL98"/>
<comment type="function">
    <text evidence="6">Required for high-level post-exponential phase expression of a series of secreted proteins.</text>
</comment>
<evidence type="ECO:0000256" key="3">
    <source>
        <dbReference type="ARBA" id="ARBA00023012"/>
    </source>
</evidence>
<comment type="caution">
    <text evidence="10">The sequence shown here is derived from an EMBL/GenBank/DDBJ whole genome shotgun (WGS) entry which is preliminary data.</text>
</comment>
<keyword evidence="3" id="KW-0902">Two-component regulatory system</keyword>
<dbReference type="PROSITE" id="PS50110">
    <property type="entry name" value="RESPONSE_REGULATORY"/>
    <property type="match status" value="1"/>
</dbReference>
<dbReference type="InterPro" id="IPR011006">
    <property type="entry name" value="CheY-like_superfamily"/>
</dbReference>
<dbReference type="GO" id="GO:0000156">
    <property type="term" value="F:phosphorelay response regulator activity"/>
    <property type="evidence" value="ECO:0007669"/>
    <property type="project" value="InterPro"/>
</dbReference>
<dbReference type="Pfam" id="PF00072">
    <property type="entry name" value="Response_reg"/>
    <property type="match status" value="1"/>
</dbReference>
<dbReference type="PANTHER" id="PTHR37299">
    <property type="entry name" value="TRANSCRIPTIONAL REGULATOR-RELATED"/>
    <property type="match status" value="1"/>
</dbReference>
<feature type="domain" description="Response regulatory" evidence="8">
    <location>
        <begin position="10"/>
        <end position="129"/>
    </location>
</feature>
<evidence type="ECO:0000259" key="8">
    <source>
        <dbReference type="PROSITE" id="PS50110"/>
    </source>
</evidence>
<feature type="domain" description="HTH LytTR-type" evidence="9">
    <location>
        <begin position="139"/>
        <end position="241"/>
    </location>
</feature>
<dbReference type="InterPro" id="IPR001789">
    <property type="entry name" value="Sig_transdc_resp-reg_receiver"/>
</dbReference>
<dbReference type="GO" id="GO:0003677">
    <property type="term" value="F:DNA binding"/>
    <property type="evidence" value="ECO:0007669"/>
    <property type="project" value="InterPro"/>
</dbReference>
<protein>
    <recommendedName>
        <fullName evidence="1">Stage 0 sporulation protein A homolog</fullName>
    </recommendedName>
</protein>
<dbReference type="Proteomes" id="UP000235093">
    <property type="component" value="Unassembled WGS sequence"/>
</dbReference>
<evidence type="ECO:0000256" key="5">
    <source>
        <dbReference type="ARBA" id="ARBA00024867"/>
    </source>
</evidence>
<dbReference type="CDD" id="cd00156">
    <property type="entry name" value="REC"/>
    <property type="match status" value="1"/>
</dbReference>
<dbReference type="InterPro" id="IPR007492">
    <property type="entry name" value="LytTR_DNA-bd_dom"/>
</dbReference>
<dbReference type="PANTHER" id="PTHR37299:SF3">
    <property type="entry name" value="STAGE 0 SPORULATION PROTEIN A HOMOLOG"/>
    <property type="match status" value="1"/>
</dbReference>
<accession>A0A2N5PL98</accession>
<sequence length="246" mass="29460">MIKGAVLMIKVAICDDDKSIVSEVENRLERIGREKLINISIEAFYSGEGLNRIYELGEYYDIIYLDIEMTIMDGIQVAKIIREKDKYAIIIYISSHEEYLIQLFEVEPFRFIKKPIDFCLFDKYFLEAYNKILREDMYFQFEFNRNNVKIPYSDIMYFESHGRCISIIQKDGKEDKFNSKLNSIEKITEKGKHPFLRIHQSYLVNFHYIKKICFSKIELYNGKVLYISEERQKDIREKYSQILKGF</sequence>
<evidence type="ECO:0000256" key="7">
    <source>
        <dbReference type="PROSITE-ProRule" id="PRU00169"/>
    </source>
</evidence>
<evidence type="ECO:0000256" key="2">
    <source>
        <dbReference type="ARBA" id="ARBA00022490"/>
    </source>
</evidence>
<dbReference type="PROSITE" id="PS50930">
    <property type="entry name" value="HTH_LYTTR"/>
    <property type="match status" value="1"/>
</dbReference>
<evidence type="ECO:0000259" key="9">
    <source>
        <dbReference type="PROSITE" id="PS50930"/>
    </source>
</evidence>
<dbReference type="Gene3D" id="2.40.50.1020">
    <property type="entry name" value="LytTr DNA-binding domain"/>
    <property type="match status" value="1"/>
</dbReference>
<dbReference type="Gene3D" id="3.40.50.2300">
    <property type="match status" value="1"/>
</dbReference>
<keyword evidence="2" id="KW-0963">Cytoplasm</keyword>
<dbReference type="SMART" id="SM00850">
    <property type="entry name" value="LytTR"/>
    <property type="match status" value="1"/>
</dbReference>
<evidence type="ECO:0000256" key="6">
    <source>
        <dbReference type="ARBA" id="ARBA00037164"/>
    </source>
</evidence>
<gene>
    <name evidence="10" type="ORF">CDL23_06280</name>
</gene>
<keyword evidence="7" id="KW-0597">Phosphoprotein</keyword>
<reference evidence="10 11" key="1">
    <citation type="journal article" date="2017" name="Genome Med.">
        <title>A novel Ruminococcus gnavus clade enriched in inflammatory bowel disease patients.</title>
        <authorList>
            <person name="Hall A.B."/>
            <person name="Yassour M."/>
            <person name="Sauk J."/>
            <person name="Garner A."/>
            <person name="Jiang X."/>
            <person name="Arthur T."/>
            <person name="Lagoudas G.K."/>
            <person name="Vatanen T."/>
            <person name="Fornelos N."/>
            <person name="Wilson R."/>
            <person name="Bertha M."/>
            <person name="Cohen M."/>
            <person name="Garber J."/>
            <person name="Khalili H."/>
            <person name="Gevers D."/>
            <person name="Ananthakrishnan A.N."/>
            <person name="Kugathasan S."/>
            <person name="Lander E.S."/>
            <person name="Blainey P."/>
            <person name="Vlamakis H."/>
            <person name="Xavier R.J."/>
            <person name="Huttenhower C."/>
        </authorList>
    </citation>
    <scope>NUCLEOTIDE SEQUENCE [LARGE SCALE GENOMIC DNA]</scope>
    <source>
        <strain evidence="10 11">RJX1125</strain>
    </source>
</reference>
<comment type="function">
    <text evidence="5">May play the central regulatory role in sporulation. It may be an element of the effector pathway responsible for the activation of sporulation genes in response to nutritional stress. Spo0A may act in concert with spo0H (a sigma factor) to control the expression of some genes that are critical to the sporulation process.</text>
</comment>
<evidence type="ECO:0000256" key="4">
    <source>
        <dbReference type="ARBA" id="ARBA00023159"/>
    </source>
</evidence>
<evidence type="ECO:0000256" key="1">
    <source>
        <dbReference type="ARBA" id="ARBA00018672"/>
    </source>
</evidence>
<dbReference type="EMBL" id="NIHT01000008">
    <property type="protein sequence ID" value="PLT75922.1"/>
    <property type="molecule type" value="Genomic_DNA"/>
</dbReference>
<proteinExistence type="predicted"/>
<dbReference type="SMART" id="SM00448">
    <property type="entry name" value="REC"/>
    <property type="match status" value="1"/>
</dbReference>
<evidence type="ECO:0000313" key="11">
    <source>
        <dbReference type="Proteomes" id="UP000235093"/>
    </source>
</evidence>
<organism evidence="10 11">
    <name type="scientific">Mediterraneibacter gnavus</name>
    <name type="common">Ruminococcus gnavus</name>
    <dbReference type="NCBI Taxonomy" id="33038"/>
    <lineage>
        <taxon>Bacteria</taxon>
        <taxon>Bacillati</taxon>
        <taxon>Bacillota</taxon>
        <taxon>Clostridia</taxon>
        <taxon>Lachnospirales</taxon>
        <taxon>Lachnospiraceae</taxon>
        <taxon>Mediterraneibacter</taxon>
    </lineage>
</organism>
<dbReference type="Pfam" id="PF04397">
    <property type="entry name" value="LytTR"/>
    <property type="match status" value="1"/>
</dbReference>
<dbReference type="InterPro" id="IPR046947">
    <property type="entry name" value="LytR-like"/>
</dbReference>
<keyword evidence="4" id="KW-0010">Activator</keyword>
<feature type="modified residue" description="4-aspartylphosphate" evidence="7">
    <location>
        <position position="66"/>
    </location>
</feature>
<dbReference type="SUPFAM" id="SSF52172">
    <property type="entry name" value="CheY-like"/>
    <property type="match status" value="1"/>
</dbReference>
<name>A0A2N5PL98_MEDGN</name>
<evidence type="ECO:0000313" key="10">
    <source>
        <dbReference type="EMBL" id="PLT75922.1"/>
    </source>
</evidence>